<gene>
    <name evidence="2" type="ORF">C1645_719390</name>
</gene>
<name>A0A397TSJ6_9GLOM</name>
<keyword evidence="3" id="KW-1185">Reference proteome</keyword>
<sequence>MEKSVISFYGRGREWGEFSNFFEAEILIDGETWPTVEHYFQAQKFPSQPEIQQKIRNFKTPGQAKNFGVKHSGLRSDWEQVKDNVMHEALRAKFSQHRNLRKLLLSTGDAELVESSPTDSYWGNAARKDGSEGFNKLGLLLMEIRKTLASDEE</sequence>
<dbReference type="Proteomes" id="UP000265703">
    <property type="component" value="Unassembled WGS sequence"/>
</dbReference>
<evidence type="ECO:0000313" key="3">
    <source>
        <dbReference type="Proteomes" id="UP000265703"/>
    </source>
</evidence>
<protein>
    <recommendedName>
        <fullName evidence="1">NADAR domain-containing protein</fullName>
    </recommendedName>
</protein>
<proteinExistence type="predicted"/>
<dbReference type="AlphaFoldDB" id="A0A397TSJ6"/>
<feature type="domain" description="NADAR" evidence="1">
    <location>
        <begin position="8"/>
        <end position="148"/>
    </location>
</feature>
<dbReference type="EMBL" id="QKYT01000024">
    <property type="protein sequence ID" value="RIA97874.1"/>
    <property type="molecule type" value="Genomic_DNA"/>
</dbReference>
<reference evidence="2 3" key="1">
    <citation type="submission" date="2018-06" db="EMBL/GenBank/DDBJ databases">
        <title>Comparative genomics reveals the genomic features of Rhizophagus irregularis, R. cerebriforme, R. diaphanum and Gigaspora rosea, and their symbiotic lifestyle signature.</title>
        <authorList>
            <person name="Morin E."/>
            <person name="San Clemente H."/>
            <person name="Chen E.C.H."/>
            <person name="De La Providencia I."/>
            <person name="Hainaut M."/>
            <person name="Kuo A."/>
            <person name="Kohler A."/>
            <person name="Murat C."/>
            <person name="Tang N."/>
            <person name="Roy S."/>
            <person name="Loubradou J."/>
            <person name="Henrissat B."/>
            <person name="Grigoriev I.V."/>
            <person name="Corradi N."/>
            <person name="Roux C."/>
            <person name="Martin F.M."/>
        </authorList>
    </citation>
    <scope>NUCLEOTIDE SEQUENCE [LARGE SCALE GENOMIC DNA]</scope>
    <source>
        <strain evidence="2 3">DAOM 227022</strain>
    </source>
</reference>
<dbReference type="NCBIfam" id="TIGR02464">
    <property type="entry name" value="ribofla_fusion"/>
    <property type="match status" value="1"/>
</dbReference>
<evidence type="ECO:0000313" key="2">
    <source>
        <dbReference type="EMBL" id="RIA97874.1"/>
    </source>
</evidence>
<accession>A0A397TSJ6</accession>
<dbReference type="OrthoDB" id="206452at2759"/>
<dbReference type="CDD" id="cd15457">
    <property type="entry name" value="NADAR"/>
    <property type="match status" value="1"/>
</dbReference>
<organism evidence="2 3">
    <name type="scientific">Glomus cerebriforme</name>
    <dbReference type="NCBI Taxonomy" id="658196"/>
    <lineage>
        <taxon>Eukaryota</taxon>
        <taxon>Fungi</taxon>
        <taxon>Fungi incertae sedis</taxon>
        <taxon>Mucoromycota</taxon>
        <taxon>Glomeromycotina</taxon>
        <taxon>Glomeromycetes</taxon>
        <taxon>Glomerales</taxon>
        <taxon>Glomeraceae</taxon>
        <taxon>Glomus</taxon>
    </lineage>
</organism>
<dbReference type="Gene3D" id="1.10.357.40">
    <property type="entry name" value="YbiA-like"/>
    <property type="match status" value="1"/>
</dbReference>
<dbReference type="InterPro" id="IPR037238">
    <property type="entry name" value="YbiA-like_sf"/>
</dbReference>
<dbReference type="Pfam" id="PF08719">
    <property type="entry name" value="NADAR"/>
    <property type="match status" value="1"/>
</dbReference>
<comment type="caution">
    <text evidence="2">The sequence shown here is derived from an EMBL/GenBank/DDBJ whole genome shotgun (WGS) entry which is preliminary data.</text>
</comment>
<dbReference type="STRING" id="658196.A0A397TSJ6"/>
<dbReference type="SUPFAM" id="SSF143990">
    <property type="entry name" value="YbiA-like"/>
    <property type="match status" value="1"/>
</dbReference>
<evidence type="ECO:0000259" key="1">
    <source>
        <dbReference type="Pfam" id="PF08719"/>
    </source>
</evidence>
<dbReference type="InterPro" id="IPR012816">
    <property type="entry name" value="NADAR"/>
</dbReference>